<keyword evidence="1" id="KW-1133">Transmembrane helix</keyword>
<evidence type="ECO:0000256" key="1">
    <source>
        <dbReference type="SAM" id="Phobius"/>
    </source>
</evidence>
<dbReference type="AlphaFoldDB" id="A0A501WSH6"/>
<proteinExistence type="predicted"/>
<evidence type="ECO:0000313" key="3">
    <source>
        <dbReference type="Proteomes" id="UP000315901"/>
    </source>
</evidence>
<keyword evidence="3" id="KW-1185">Reference proteome</keyword>
<keyword evidence="1" id="KW-0472">Membrane</keyword>
<protein>
    <submittedName>
        <fullName evidence="2">DUF4381 domain-containing protein</fullName>
    </submittedName>
</protein>
<reference evidence="2 3" key="1">
    <citation type="submission" date="2019-06" db="EMBL/GenBank/DDBJ databases">
        <title>A novel bacterium of genus Marinomonas, isolated from coastal sand.</title>
        <authorList>
            <person name="Huang H."/>
            <person name="Mo K."/>
            <person name="Hu Y."/>
        </authorList>
    </citation>
    <scope>NUCLEOTIDE SEQUENCE [LARGE SCALE GENOMIC DNA]</scope>
    <source>
        <strain evidence="2 3">HB171799</strain>
    </source>
</reference>
<dbReference type="InterPro" id="IPR025489">
    <property type="entry name" value="DUF4381"/>
</dbReference>
<name>A0A501WSH6_9GAMM</name>
<evidence type="ECO:0000313" key="2">
    <source>
        <dbReference type="EMBL" id="TPE51310.1"/>
    </source>
</evidence>
<sequence length="156" mass="18008">MSTSAIELPNRAYMLPESIPLWPPAWPFWLVVGGLIVSAVVALIYYGKRYRRRAYRREAEQLLPNLDRDDSCQAVVSDCLELIRRCLLSAKRPIDAARPISELMPLLDEQLPSRYRFGKDGIRIAASIYQAHANISKQDLEHFINSTKHWIRRHHG</sequence>
<dbReference type="OrthoDB" id="6106351at2"/>
<gene>
    <name evidence="2" type="ORF">FJM67_09725</name>
</gene>
<keyword evidence="1" id="KW-0812">Transmembrane</keyword>
<comment type="caution">
    <text evidence="2">The sequence shown here is derived from an EMBL/GenBank/DDBJ whole genome shotgun (WGS) entry which is preliminary data.</text>
</comment>
<dbReference type="Pfam" id="PF14316">
    <property type="entry name" value="DUF4381"/>
    <property type="match status" value="1"/>
</dbReference>
<dbReference type="EMBL" id="VFRR01000016">
    <property type="protein sequence ID" value="TPE51310.1"/>
    <property type="molecule type" value="Genomic_DNA"/>
</dbReference>
<accession>A0A501WSH6</accession>
<feature type="transmembrane region" description="Helical" evidence="1">
    <location>
        <begin position="26"/>
        <end position="47"/>
    </location>
</feature>
<organism evidence="2 3">
    <name type="scientific">Maribrevibacterium harenarium</name>
    <dbReference type="NCBI Taxonomy" id="2589817"/>
    <lineage>
        <taxon>Bacteria</taxon>
        <taxon>Pseudomonadati</taxon>
        <taxon>Pseudomonadota</taxon>
        <taxon>Gammaproteobacteria</taxon>
        <taxon>Oceanospirillales</taxon>
        <taxon>Oceanospirillaceae</taxon>
        <taxon>Maribrevibacterium</taxon>
    </lineage>
</organism>
<dbReference type="RefSeq" id="WP_140588835.1">
    <property type="nucleotide sequence ID" value="NZ_VFRR01000016.1"/>
</dbReference>
<dbReference type="Proteomes" id="UP000315901">
    <property type="component" value="Unassembled WGS sequence"/>
</dbReference>